<keyword evidence="1" id="KW-0732">Signal</keyword>
<reference evidence="2 3" key="1">
    <citation type="submission" date="2020-02" db="EMBL/GenBank/DDBJ databases">
        <title>Comparative genomics of sulfur disproportionating microorganisms.</title>
        <authorList>
            <person name="Ward L.M."/>
            <person name="Bertran E."/>
            <person name="Johnston D.T."/>
        </authorList>
    </citation>
    <scope>NUCLEOTIDE SEQUENCE [LARGE SCALE GENOMIC DNA]</scope>
    <source>
        <strain evidence="2 3">DSM 3696</strain>
    </source>
</reference>
<evidence type="ECO:0000313" key="2">
    <source>
        <dbReference type="EMBL" id="NDY55402.1"/>
    </source>
</evidence>
<dbReference type="RefSeq" id="WP_163300458.1">
    <property type="nucleotide sequence ID" value="NZ_JAAGRQ010000004.1"/>
</dbReference>
<feature type="chain" id="PRO_5029648919" evidence="1">
    <location>
        <begin position="23"/>
        <end position="138"/>
    </location>
</feature>
<evidence type="ECO:0000313" key="3">
    <source>
        <dbReference type="Proteomes" id="UP000469724"/>
    </source>
</evidence>
<name>A0A7K3NGT5_9BACT</name>
<gene>
    <name evidence="2" type="ORF">G3N56_01420</name>
</gene>
<dbReference type="PROSITE" id="PS51257">
    <property type="entry name" value="PROKAR_LIPOPROTEIN"/>
    <property type="match status" value="1"/>
</dbReference>
<feature type="signal peptide" evidence="1">
    <location>
        <begin position="1"/>
        <end position="22"/>
    </location>
</feature>
<dbReference type="Proteomes" id="UP000469724">
    <property type="component" value="Unassembled WGS sequence"/>
</dbReference>
<sequence length="138" mass="14344">MGRLMAFLAAVAMMAAAGAACAAPQVFSKYTLDIPVGWTAHEDGNVVAIFGPHNVAAISIVMDTADKMTARSIADAMSGQLQGTTPRPIPNGYVFTFQNDQGVDSISRISVAGDAFVMVTVTGDHPQVAGILGSIVYR</sequence>
<organism evidence="2 3">
    <name type="scientific">Desulfolutivibrio sulfodismutans</name>
    <dbReference type="NCBI Taxonomy" id="63561"/>
    <lineage>
        <taxon>Bacteria</taxon>
        <taxon>Pseudomonadati</taxon>
        <taxon>Thermodesulfobacteriota</taxon>
        <taxon>Desulfovibrionia</taxon>
        <taxon>Desulfovibrionales</taxon>
        <taxon>Desulfovibrionaceae</taxon>
        <taxon>Desulfolutivibrio</taxon>
    </lineage>
</organism>
<keyword evidence="3" id="KW-1185">Reference proteome</keyword>
<evidence type="ECO:0000256" key="1">
    <source>
        <dbReference type="SAM" id="SignalP"/>
    </source>
</evidence>
<protein>
    <submittedName>
        <fullName evidence="2">Uncharacterized protein</fullName>
    </submittedName>
</protein>
<dbReference type="AlphaFoldDB" id="A0A7K3NGT5"/>
<proteinExistence type="predicted"/>
<accession>A0A7K3NGT5</accession>
<dbReference type="EMBL" id="JAAGRQ010000004">
    <property type="protein sequence ID" value="NDY55402.1"/>
    <property type="molecule type" value="Genomic_DNA"/>
</dbReference>
<comment type="caution">
    <text evidence="2">The sequence shown here is derived from an EMBL/GenBank/DDBJ whole genome shotgun (WGS) entry which is preliminary data.</text>
</comment>